<feature type="chain" id="PRO_5001802340" description="DUF4920 domain-containing protein" evidence="1">
    <location>
        <begin position="21"/>
        <end position="171"/>
    </location>
</feature>
<dbReference type="RefSeq" id="WP_034711883.1">
    <property type="nucleotide sequence ID" value="NZ_JAODPJ010000001.1"/>
</dbReference>
<evidence type="ECO:0000313" key="2">
    <source>
        <dbReference type="EMBL" id="KFF12249.1"/>
    </source>
</evidence>
<dbReference type="OrthoDB" id="129527at2"/>
<dbReference type="EMBL" id="JPRH01000004">
    <property type="protein sequence ID" value="KFF12249.1"/>
    <property type="molecule type" value="Genomic_DNA"/>
</dbReference>
<dbReference type="eggNOG" id="ENOG5031D3D">
    <property type="taxonomic scope" value="Bacteria"/>
</dbReference>
<dbReference type="Proteomes" id="UP000028705">
    <property type="component" value="Unassembled WGS sequence"/>
</dbReference>
<organism evidence="2 3">
    <name type="scientific">Chryseobacterium soli</name>
    <dbReference type="NCBI Taxonomy" id="445961"/>
    <lineage>
        <taxon>Bacteria</taxon>
        <taxon>Pseudomonadati</taxon>
        <taxon>Bacteroidota</taxon>
        <taxon>Flavobacteriia</taxon>
        <taxon>Flavobacteriales</taxon>
        <taxon>Weeksellaceae</taxon>
        <taxon>Chryseobacterium group</taxon>
        <taxon>Chryseobacterium</taxon>
    </lineage>
</organism>
<dbReference type="InterPro" id="IPR032577">
    <property type="entry name" value="DUF4920"/>
</dbReference>
<comment type="caution">
    <text evidence="2">The sequence shown here is derived from an EMBL/GenBank/DDBJ whole genome shotgun (WGS) entry which is preliminary data.</text>
</comment>
<keyword evidence="3" id="KW-1185">Reference proteome</keyword>
<dbReference type="AlphaFoldDB" id="A0A086A6D5"/>
<sequence>MKFKAILFAAAVSVSTLAFAQETSQKKFGPPAGNALVGDAYGAGVASTVESKAISVEKLSKKLKKDNKKVENVAIKGKVIDVCDKKGCWLTIQTEDDSQLFVKMKDYAFFVPTALKGKTVVLDGSAERKVTSVDEQKHYAEDAKKPQSEIDAITKPKEEIRFVANGIKVVN</sequence>
<dbReference type="STRING" id="445961.IW15_11865"/>
<name>A0A086A6D5_9FLAO</name>
<reference evidence="2 3" key="1">
    <citation type="submission" date="2014-07" db="EMBL/GenBank/DDBJ databases">
        <title>Genome of Chryseobacterium soli DSM 19298.</title>
        <authorList>
            <person name="Stropko S.J."/>
            <person name="Pipes S.E."/>
            <person name="Newman J."/>
        </authorList>
    </citation>
    <scope>NUCLEOTIDE SEQUENCE [LARGE SCALE GENOMIC DNA]</scope>
    <source>
        <strain evidence="2 3">DSM 19298</strain>
    </source>
</reference>
<evidence type="ECO:0000313" key="3">
    <source>
        <dbReference type="Proteomes" id="UP000028705"/>
    </source>
</evidence>
<accession>A0A086A6D5</accession>
<keyword evidence="1" id="KW-0732">Signal</keyword>
<dbReference type="Pfam" id="PF16267">
    <property type="entry name" value="DUF4920"/>
    <property type="match status" value="1"/>
</dbReference>
<evidence type="ECO:0008006" key="4">
    <source>
        <dbReference type="Google" id="ProtNLM"/>
    </source>
</evidence>
<feature type="signal peptide" evidence="1">
    <location>
        <begin position="1"/>
        <end position="20"/>
    </location>
</feature>
<protein>
    <recommendedName>
        <fullName evidence="4">DUF4920 domain-containing protein</fullName>
    </recommendedName>
</protein>
<gene>
    <name evidence="2" type="ORF">IW15_11865</name>
</gene>
<evidence type="ECO:0000256" key="1">
    <source>
        <dbReference type="SAM" id="SignalP"/>
    </source>
</evidence>
<proteinExistence type="predicted"/>